<dbReference type="EMBL" id="JXTB01000224">
    <property type="protein sequence ID" value="PON52160.1"/>
    <property type="molecule type" value="Genomic_DNA"/>
</dbReference>
<feature type="compositionally biased region" description="Basic and acidic residues" evidence="1">
    <location>
        <begin position="326"/>
        <end position="340"/>
    </location>
</feature>
<dbReference type="SMART" id="SM00248">
    <property type="entry name" value="ANK"/>
    <property type="match status" value="3"/>
</dbReference>
<dbReference type="SUPFAM" id="SSF48403">
    <property type="entry name" value="Ankyrin repeat"/>
    <property type="match status" value="1"/>
</dbReference>
<dbReference type="PANTHER" id="PTHR24121">
    <property type="entry name" value="NO MECHANORECEPTOR POTENTIAL C, ISOFORM D-RELATED"/>
    <property type="match status" value="1"/>
</dbReference>
<evidence type="ECO:0000256" key="1">
    <source>
        <dbReference type="SAM" id="MobiDB-lite"/>
    </source>
</evidence>
<dbReference type="AlphaFoldDB" id="A0A2P5BTS1"/>
<evidence type="ECO:0000313" key="3">
    <source>
        <dbReference type="Proteomes" id="UP000237105"/>
    </source>
</evidence>
<comment type="caution">
    <text evidence="2">The sequence shown here is derived from an EMBL/GenBank/DDBJ whole genome shotgun (WGS) entry which is preliminary data.</text>
</comment>
<organism evidence="2 3">
    <name type="scientific">Parasponia andersonii</name>
    <name type="common">Sponia andersonii</name>
    <dbReference type="NCBI Taxonomy" id="3476"/>
    <lineage>
        <taxon>Eukaryota</taxon>
        <taxon>Viridiplantae</taxon>
        <taxon>Streptophyta</taxon>
        <taxon>Embryophyta</taxon>
        <taxon>Tracheophyta</taxon>
        <taxon>Spermatophyta</taxon>
        <taxon>Magnoliopsida</taxon>
        <taxon>eudicotyledons</taxon>
        <taxon>Gunneridae</taxon>
        <taxon>Pentapetalae</taxon>
        <taxon>rosids</taxon>
        <taxon>fabids</taxon>
        <taxon>Rosales</taxon>
        <taxon>Cannabaceae</taxon>
        <taxon>Parasponia</taxon>
    </lineage>
</organism>
<keyword evidence="2" id="KW-0812">Transmembrane</keyword>
<dbReference type="STRING" id="3476.A0A2P5BTS1"/>
<protein>
    <submittedName>
        <fullName evidence="2">Transmembrane protein</fullName>
    </submittedName>
</protein>
<dbReference type="InterPro" id="IPR002110">
    <property type="entry name" value="Ankyrin_rpt"/>
</dbReference>
<evidence type="ECO:0000313" key="2">
    <source>
        <dbReference type="EMBL" id="PON52160.1"/>
    </source>
</evidence>
<dbReference type="Gene3D" id="1.25.40.20">
    <property type="entry name" value="Ankyrin repeat-containing domain"/>
    <property type="match status" value="1"/>
</dbReference>
<dbReference type="OrthoDB" id="1855590at2759"/>
<dbReference type="PANTHER" id="PTHR24121:SF20">
    <property type="entry name" value="TONSOKU-LIKE PROTEIN"/>
    <property type="match status" value="1"/>
</dbReference>
<keyword evidence="3" id="KW-1185">Reference proteome</keyword>
<accession>A0A2P5BTS1</accession>
<sequence length="401" mass="45612">MDTLVSSTYLDFEAFKILYKSVMKGDEARVKQLYNTISQTPSRPLTVSHDTLLHIAIYMKHETIAREILNNIKDNRYVLVARNALGDTVLHEAAATNMTGLAKEMLSLAPELLSMNNNLGETPLFRATHHGQAQMFELLAHEVDQKGREFRHLHLSRADFTSILHISILAEFFGIPSEYHVHGIESQEDKEVRRQLGLSASEDEDDDLPQTCITLCVQQCSYILEQILGSALKKINIWIWRVFREGWPMMGDIYNVKKRHESALRLAKLLIKEDTSWEVSRSKEDSGKISIAHFADSPDQSTSDHKLKQGDKDQERNIKATSSKNGKVEDLGKTTLKEETTTTDPVQLAHLGLQITPPDPSTDGVFSVMVYDQDEGDKKKSPGKQYRNTKRKRSTWRRRPP</sequence>
<proteinExistence type="predicted"/>
<dbReference type="Proteomes" id="UP000237105">
    <property type="component" value="Unassembled WGS sequence"/>
</dbReference>
<dbReference type="InterPro" id="IPR036770">
    <property type="entry name" value="Ankyrin_rpt-contain_sf"/>
</dbReference>
<feature type="compositionally biased region" description="Basic residues" evidence="1">
    <location>
        <begin position="387"/>
        <end position="401"/>
    </location>
</feature>
<feature type="compositionally biased region" description="Basic and acidic residues" evidence="1">
    <location>
        <begin position="302"/>
        <end position="318"/>
    </location>
</feature>
<name>A0A2P5BTS1_PARAD</name>
<feature type="region of interest" description="Disordered" evidence="1">
    <location>
        <begin position="294"/>
        <end position="401"/>
    </location>
</feature>
<reference evidence="3" key="1">
    <citation type="submission" date="2016-06" db="EMBL/GenBank/DDBJ databases">
        <title>Parallel loss of symbiosis genes in relatives of nitrogen-fixing non-legume Parasponia.</title>
        <authorList>
            <person name="Van Velzen R."/>
            <person name="Holmer R."/>
            <person name="Bu F."/>
            <person name="Rutten L."/>
            <person name="Van Zeijl A."/>
            <person name="Liu W."/>
            <person name="Santuari L."/>
            <person name="Cao Q."/>
            <person name="Sharma T."/>
            <person name="Shen D."/>
            <person name="Roswanjaya Y."/>
            <person name="Wardhani T."/>
            <person name="Kalhor M.S."/>
            <person name="Jansen J."/>
            <person name="Van den Hoogen J."/>
            <person name="Gungor B."/>
            <person name="Hartog M."/>
            <person name="Hontelez J."/>
            <person name="Verver J."/>
            <person name="Yang W.-C."/>
            <person name="Schijlen E."/>
            <person name="Repin R."/>
            <person name="Schilthuizen M."/>
            <person name="Schranz E."/>
            <person name="Heidstra R."/>
            <person name="Miyata K."/>
            <person name="Fedorova E."/>
            <person name="Kohlen W."/>
            <person name="Bisseling T."/>
            <person name="Smit S."/>
            <person name="Geurts R."/>
        </authorList>
    </citation>
    <scope>NUCLEOTIDE SEQUENCE [LARGE SCALE GENOMIC DNA]</scope>
    <source>
        <strain evidence="3">cv. WU1-14</strain>
    </source>
</reference>
<gene>
    <name evidence="2" type="ORF">PanWU01x14_211500</name>
</gene>
<keyword evidence="2" id="KW-0472">Membrane</keyword>